<dbReference type="GO" id="GO:0003677">
    <property type="term" value="F:DNA binding"/>
    <property type="evidence" value="ECO:0007669"/>
    <property type="project" value="UniProtKB-KW"/>
</dbReference>
<keyword evidence="1" id="KW-0238">DNA-binding</keyword>
<dbReference type="InterPro" id="IPR050807">
    <property type="entry name" value="TransReg_Diox_bact_type"/>
</dbReference>
<evidence type="ECO:0000313" key="4">
    <source>
        <dbReference type="Proteomes" id="UP000095447"/>
    </source>
</evidence>
<evidence type="ECO:0000256" key="1">
    <source>
        <dbReference type="ARBA" id="ARBA00023125"/>
    </source>
</evidence>
<dbReference type="RefSeq" id="WP_055053587.1">
    <property type="nucleotide sequence ID" value="NZ_CYZA01000010.1"/>
</dbReference>
<feature type="domain" description="HTH cro/C1-type" evidence="2">
    <location>
        <begin position="13"/>
        <end position="67"/>
    </location>
</feature>
<evidence type="ECO:0000313" key="3">
    <source>
        <dbReference type="EMBL" id="CUO10913.1"/>
    </source>
</evidence>
<organism evidence="3 4">
    <name type="scientific">Blautia obeum</name>
    <dbReference type="NCBI Taxonomy" id="40520"/>
    <lineage>
        <taxon>Bacteria</taxon>
        <taxon>Bacillati</taxon>
        <taxon>Bacillota</taxon>
        <taxon>Clostridia</taxon>
        <taxon>Lachnospirales</taxon>
        <taxon>Lachnospiraceae</taxon>
        <taxon>Blautia</taxon>
    </lineage>
</organism>
<proteinExistence type="predicted"/>
<dbReference type="CDD" id="cd00093">
    <property type="entry name" value="HTH_XRE"/>
    <property type="match status" value="1"/>
</dbReference>
<dbReference type="PANTHER" id="PTHR46797">
    <property type="entry name" value="HTH-TYPE TRANSCRIPTIONAL REGULATOR"/>
    <property type="match status" value="1"/>
</dbReference>
<dbReference type="Proteomes" id="UP000095447">
    <property type="component" value="Unassembled WGS sequence"/>
</dbReference>
<dbReference type="AlphaFoldDB" id="A0A174CCW1"/>
<dbReference type="InterPro" id="IPR010982">
    <property type="entry name" value="Lambda_DNA-bd_dom_sf"/>
</dbReference>
<accession>A0A174CCW1</accession>
<dbReference type="PANTHER" id="PTHR46797:SF1">
    <property type="entry name" value="METHYLPHOSPHONATE SYNTHASE"/>
    <property type="match status" value="1"/>
</dbReference>
<sequence length="204" mass="23951">MGINEYIKIGNRIRQLRLEKGYSQKEMAALAGISYTTYSNYENNNREPSMKQIEKIATALNMTTDDLLGHTNKFSIPISCVDNENYHLFRLLSEKDSLCTRQYNLDKNYDPKTASEDERVEYAVNADMLQFQLEQTLKDICDFYKIIKEKNNNQLSLAYQILFELSELNPEGEKRILEEIKILSHSPEYQVPRKLKDWDPYDDI</sequence>
<name>A0A174CCW1_9FIRM</name>
<dbReference type="SUPFAM" id="SSF47413">
    <property type="entry name" value="lambda repressor-like DNA-binding domains"/>
    <property type="match status" value="1"/>
</dbReference>
<dbReference type="InterPro" id="IPR001387">
    <property type="entry name" value="Cro/C1-type_HTH"/>
</dbReference>
<dbReference type="PROSITE" id="PS50943">
    <property type="entry name" value="HTH_CROC1"/>
    <property type="match status" value="1"/>
</dbReference>
<dbReference type="GO" id="GO:0005829">
    <property type="term" value="C:cytosol"/>
    <property type="evidence" value="ECO:0007669"/>
    <property type="project" value="TreeGrafter"/>
</dbReference>
<dbReference type="Pfam" id="PF01381">
    <property type="entry name" value="HTH_3"/>
    <property type="match status" value="1"/>
</dbReference>
<dbReference type="SMART" id="SM00530">
    <property type="entry name" value="HTH_XRE"/>
    <property type="match status" value="1"/>
</dbReference>
<gene>
    <name evidence="3" type="primary">sinR_2</name>
    <name evidence="3" type="ORF">ERS852395_02102</name>
</gene>
<dbReference type="GO" id="GO:0003700">
    <property type="term" value="F:DNA-binding transcription factor activity"/>
    <property type="evidence" value="ECO:0007669"/>
    <property type="project" value="TreeGrafter"/>
</dbReference>
<evidence type="ECO:0000259" key="2">
    <source>
        <dbReference type="PROSITE" id="PS50943"/>
    </source>
</evidence>
<dbReference type="Gene3D" id="1.10.260.40">
    <property type="entry name" value="lambda repressor-like DNA-binding domains"/>
    <property type="match status" value="1"/>
</dbReference>
<reference evidence="3 4" key="1">
    <citation type="submission" date="2015-09" db="EMBL/GenBank/DDBJ databases">
        <authorList>
            <consortium name="Pathogen Informatics"/>
        </authorList>
    </citation>
    <scope>NUCLEOTIDE SEQUENCE [LARGE SCALE GENOMIC DNA]</scope>
    <source>
        <strain evidence="3 4">2789STDY5608838</strain>
    </source>
</reference>
<dbReference type="EMBL" id="CYZA01000010">
    <property type="protein sequence ID" value="CUO10913.1"/>
    <property type="molecule type" value="Genomic_DNA"/>
</dbReference>
<protein>
    <submittedName>
        <fullName evidence="3">HTH-type transcriptional regulator sinR</fullName>
    </submittedName>
</protein>